<sequence>MTPEDIHPHPKIAASLEKKRGGRKTRKSLILTDTPAKLAIEEDQTARRQKSLGQKLQK</sequence>
<comment type="caution">
    <text evidence="2">The sequence shown here is derived from an EMBL/GenBank/DDBJ whole genome shotgun (WGS) entry which is preliminary data.</text>
</comment>
<name>A0ABD2NL57_9CUCU</name>
<feature type="non-terminal residue" evidence="2">
    <location>
        <position position="58"/>
    </location>
</feature>
<reference evidence="2 3" key="1">
    <citation type="journal article" date="2021" name="BMC Biol.">
        <title>Horizontally acquired antibacterial genes associated with adaptive radiation of ladybird beetles.</title>
        <authorList>
            <person name="Li H.S."/>
            <person name="Tang X.F."/>
            <person name="Huang Y.H."/>
            <person name="Xu Z.Y."/>
            <person name="Chen M.L."/>
            <person name="Du X.Y."/>
            <person name="Qiu B.Y."/>
            <person name="Chen P.T."/>
            <person name="Zhang W."/>
            <person name="Slipinski A."/>
            <person name="Escalona H.E."/>
            <person name="Waterhouse R.M."/>
            <person name="Zwick A."/>
            <person name="Pang H."/>
        </authorList>
    </citation>
    <scope>NUCLEOTIDE SEQUENCE [LARGE SCALE GENOMIC DNA]</scope>
    <source>
        <strain evidence="2">SYSU2018</strain>
    </source>
</reference>
<evidence type="ECO:0000256" key="1">
    <source>
        <dbReference type="SAM" id="MobiDB-lite"/>
    </source>
</evidence>
<dbReference type="Proteomes" id="UP001516400">
    <property type="component" value="Unassembled WGS sequence"/>
</dbReference>
<accession>A0ABD2NL57</accession>
<feature type="region of interest" description="Disordered" evidence="1">
    <location>
        <begin position="1"/>
        <end position="30"/>
    </location>
</feature>
<organism evidence="2 3">
    <name type="scientific">Cryptolaemus montrouzieri</name>
    <dbReference type="NCBI Taxonomy" id="559131"/>
    <lineage>
        <taxon>Eukaryota</taxon>
        <taxon>Metazoa</taxon>
        <taxon>Ecdysozoa</taxon>
        <taxon>Arthropoda</taxon>
        <taxon>Hexapoda</taxon>
        <taxon>Insecta</taxon>
        <taxon>Pterygota</taxon>
        <taxon>Neoptera</taxon>
        <taxon>Endopterygota</taxon>
        <taxon>Coleoptera</taxon>
        <taxon>Polyphaga</taxon>
        <taxon>Cucujiformia</taxon>
        <taxon>Coccinelloidea</taxon>
        <taxon>Coccinellidae</taxon>
        <taxon>Scymninae</taxon>
        <taxon>Scymnini</taxon>
        <taxon>Cryptolaemus</taxon>
    </lineage>
</organism>
<evidence type="ECO:0000313" key="2">
    <source>
        <dbReference type="EMBL" id="KAL3279155.1"/>
    </source>
</evidence>
<dbReference type="EMBL" id="JABFTP020000124">
    <property type="protein sequence ID" value="KAL3279155.1"/>
    <property type="molecule type" value="Genomic_DNA"/>
</dbReference>
<keyword evidence="3" id="KW-1185">Reference proteome</keyword>
<protein>
    <submittedName>
        <fullName evidence="2">Uncharacterized protein</fullName>
    </submittedName>
</protein>
<proteinExistence type="predicted"/>
<gene>
    <name evidence="2" type="ORF">HHI36_016669</name>
</gene>
<evidence type="ECO:0000313" key="3">
    <source>
        <dbReference type="Proteomes" id="UP001516400"/>
    </source>
</evidence>
<dbReference type="AlphaFoldDB" id="A0ABD2NL57"/>